<evidence type="ECO:0000256" key="5">
    <source>
        <dbReference type="ARBA" id="ARBA00022679"/>
    </source>
</evidence>
<evidence type="ECO:0000256" key="4">
    <source>
        <dbReference type="ARBA" id="ARBA00022475"/>
    </source>
</evidence>
<feature type="transmembrane region" description="Helical" evidence="9">
    <location>
        <begin position="257"/>
        <end position="274"/>
    </location>
</feature>
<reference evidence="10 11" key="1">
    <citation type="submission" date="2006-10" db="EMBL/GenBank/DDBJ databases">
        <title>Complete sequence of Syntrophobacter fumaroxidans MPOB.</title>
        <authorList>
            <consortium name="US DOE Joint Genome Institute"/>
            <person name="Copeland A."/>
            <person name="Lucas S."/>
            <person name="Lapidus A."/>
            <person name="Barry K."/>
            <person name="Detter J.C."/>
            <person name="Glavina del Rio T."/>
            <person name="Hammon N."/>
            <person name="Israni S."/>
            <person name="Pitluck S."/>
            <person name="Goltsman E.G."/>
            <person name="Martinez M."/>
            <person name="Schmutz J."/>
            <person name="Larimer F."/>
            <person name="Land M."/>
            <person name="Hauser L."/>
            <person name="Kyrpides N."/>
            <person name="Kim E."/>
            <person name="Boone D.R."/>
            <person name="Brockman F."/>
            <person name="Culley D."/>
            <person name="Ferry J."/>
            <person name="Gunsalus R."/>
            <person name="McInerney M.J."/>
            <person name="Morrison M."/>
            <person name="Plugge C."/>
            <person name="Rohlin L."/>
            <person name="Scholten J."/>
            <person name="Sieber J."/>
            <person name="Stams A.J.M."/>
            <person name="Worm P."/>
            <person name="Henstra A.M."/>
            <person name="Richardson P."/>
        </authorList>
    </citation>
    <scope>NUCLEOTIDE SEQUENCE [LARGE SCALE GENOMIC DNA]</scope>
    <source>
        <strain evidence="11">DSM 10017 / MPOB</strain>
    </source>
</reference>
<feature type="transmembrane region" description="Helical" evidence="9">
    <location>
        <begin position="159"/>
        <end position="177"/>
    </location>
</feature>
<feature type="transmembrane region" description="Helical" evidence="9">
    <location>
        <begin position="231"/>
        <end position="251"/>
    </location>
</feature>
<evidence type="ECO:0000256" key="9">
    <source>
        <dbReference type="SAM" id="Phobius"/>
    </source>
</evidence>
<feature type="transmembrane region" description="Helical" evidence="9">
    <location>
        <begin position="51"/>
        <end position="72"/>
    </location>
</feature>
<dbReference type="InterPro" id="IPR039653">
    <property type="entry name" value="Prenyltransferase"/>
</dbReference>
<evidence type="ECO:0000256" key="3">
    <source>
        <dbReference type="ARBA" id="ARBA00005985"/>
    </source>
</evidence>
<protein>
    <submittedName>
        <fullName evidence="10">UbiA prenyltransferase</fullName>
    </submittedName>
</protein>
<proteinExistence type="inferred from homology"/>
<name>A0LK32_SYNFM</name>
<dbReference type="EMBL" id="CP000478">
    <property type="protein sequence ID" value="ABK17784.1"/>
    <property type="molecule type" value="Genomic_DNA"/>
</dbReference>
<sequence length="311" mass="33404">MGNGSIVNTPAISRLRLFMALSRTPHGVLDMATPALCAMLCLGAAPPLGVAALGLLTAFAGYTAVYALNDVVDYRVDRQKIRECGLPCLERDIDAVYARHPLAQGLISLRDGILWTAAWGGIALLGAYALNPVCAAIFIFGCVAEAIYCMMLKVSYLRVLVSGVVKTAGGMAAVFAVSPDPPPVFLVCLFLWLFCWEIGGQNVPNDWSDLDEDRNLRAQTVPVEFGREKSALVILTSLTAAVILSLVLYWATPAALNFLYMPGAVLCGTMLLLVPSLRLRRERTSACAAALFNRASTYPVAMFILVILSSI</sequence>
<dbReference type="GO" id="GO:0005886">
    <property type="term" value="C:plasma membrane"/>
    <property type="evidence" value="ECO:0007669"/>
    <property type="project" value="TreeGrafter"/>
</dbReference>
<evidence type="ECO:0000256" key="1">
    <source>
        <dbReference type="ARBA" id="ARBA00001946"/>
    </source>
</evidence>
<accession>A0LK32</accession>
<evidence type="ECO:0000256" key="2">
    <source>
        <dbReference type="ARBA" id="ARBA00004141"/>
    </source>
</evidence>
<dbReference type="Pfam" id="PF01040">
    <property type="entry name" value="UbiA"/>
    <property type="match status" value="1"/>
</dbReference>
<feature type="transmembrane region" description="Helical" evidence="9">
    <location>
        <begin position="183"/>
        <end position="199"/>
    </location>
</feature>
<dbReference type="RefSeq" id="WP_011698953.1">
    <property type="nucleotide sequence ID" value="NC_008554.1"/>
</dbReference>
<comment type="cofactor">
    <cofactor evidence="1">
        <name>Mg(2+)</name>
        <dbReference type="ChEBI" id="CHEBI:18420"/>
    </cofactor>
</comment>
<keyword evidence="5 10" id="KW-0808">Transferase</keyword>
<evidence type="ECO:0000313" key="11">
    <source>
        <dbReference type="Proteomes" id="UP000001784"/>
    </source>
</evidence>
<keyword evidence="8 9" id="KW-0472">Membrane</keyword>
<dbReference type="AlphaFoldDB" id="A0LK32"/>
<evidence type="ECO:0000313" key="10">
    <source>
        <dbReference type="EMBL" id="ABK17784.1"/>
    </source>
</evidence>
<keyword evidence="11" id="KW-1185">Reference proteome</keyword>
<dbReference type="CDD" id="cd13956">
    <property type="entry name" value="PT_UbiA"/>
    <property type="match status" value="1"/>
</dbReference>
<keyword evidence="4" id="KW-1003">Cell membrane</keyword>
<dbReference type="GO" id="GO:0016765">
    <property type="term" value="F:transferase activity, transferring alkyl or aryl (other than methyl) groups"/>
    <property type="evidence" value="ECO:0007669"/>
    <property type="project" value="InterPro"/>
</dbReference>
<comment type="subcellular location">
    <subcellularLocation>
        <location evidence="2">Membrane</location>
        <topology evidence="2">Multi-pass membrane protein</topology>
    </subcellularLocation>
</comment>
<dbReference type="InterPro" id="IPR000537">
    <property type="entry name" value="UbiA_prenyltransferase"/>
</dbReference>
<evidence type="ECO:0000256" key="8">
    <source>
        <dbReference type="ARBA" id="ARBA00023136"/>
    </source>
</evidence>
<evidence type="ECO:0000256" key="7">
    <source>
        <dbReference type="ARBA" id="ARBA00022989"/>
    </source>
</evidence>
<dbReference type="PANTHER" id="PTHR11048">
    <property type="entry name" value="PRENYLTRANSFERASES"/>
    <property type="match status" value="1"/>
</dbReference>
<dbReference type="HOGENOM" id="CLU_936499_0_0_7"/>
<evidence type="ECO:0000256" key="6">
    <source>
        <dbReference type="ARBA" id="ARBA00022692"/>
    </source>
</evidence>
<dbReference type="Proteomes" id="UP000001784">
    <property type="component" value="Chromosome"/>
</dbReference>
<dbReference type="Gene3D" id="1.20.120.1780">
    <property type="entry name" value="UbiA prenyltransferase"/>
    <property type="match status" value="1"/>
</dbReference>
<dbReference type="InParanoid" id="A0LK32"/>
<dbReference type="Gene3D" id="1.10.357.140">
    <property type="entry name" value="UbiA prenyltransferase"/>
    <property type="match status" value="1"/>
</dbReference>
<dbReference type="InterPro" id="IPR044878">
    <property type="entry name" value="UbiA_sf"/>
</dbReference>
<dbReference type="STRING" id="335543.Sfum_2101"/>
<keyword evidence="6 9" id="KW-0812">Transmembrane</keyword>
<organism evidence="10 11">
    <name type="scientific">Syntrophobacter fumaroxidans (strain DSM 10017 / MPOB)</name>
    <dbReference type="NCBI Taxonomy" id="335543"/>
    <lineage>
        <taxon>Bacteria</taxon>
        <taxon>Pseudomonadati</taxon>
        <taxon>Thermodesulfobacteriota</taxon>
        <taxon>Syntrophobacteria</taxon>
        <taxon>Syntrophobacterales</taxon>
        <taxon>Syntrophobacteraceae</taxon>
        <taxon>Syntrophobacter</taxon>
    </lineage>
</organism>
<keyword evidence="7 9" id="KW-1133">Transmembrane helix</keyword>
<gene>
    <name evidence="10" type="ordered locus">Sfum_2101</name>
</gene>
<dbReference type="PANTHER" id="PTHR11048:SF28">
    <property type="entry name" value="4-HYDROXYBENZOATE POLYPRENYLTRANSFERASE, MITOCHONDRIAL"/>
    <property type="match status" value="1"/>
</dbReference>
<dbReference type="KEGG" id="sfu:Sfum_2101"/>
<comment type="similarity">
    <text evidence="3">Belongs to the UbiA prenyltransferase family.</text>
</comment>
<feature type="transmembrane region" description="Helical" evidence="9">
    <location>
        <begin position="286"/>
        <end position="308"/>
    </location>
</feature>
<dbReference type="eggNOG" id="COG0382">
    <property type="taxonomic scope" value="Bacteria"/>
</dbReference>